<dbReference type="Proteomes" id="UP000255192">
    <property type="component" value="Unassembled WGS sequence"/>
</dbReference>
<evidence type="ECO:0000313" key="2">
    <source>
        <dbReference type="Proteomes" id="UP000255192"/>
    </source>
</evidence>
<name>A0A378BCH8_KLEPN</name>
<accession>A0A378BCH8</accession>
<sequence>MAEEGIALRDIAAVIAHGLNLPLTHLDDSQVDAWFGWFAPFTALDLRASSAWTRERLQWQPVGPGLLEDLQNMDYHKVTLSQ</sequence>
<proteinExistence type="predicted"/>
<protein>
    <submittedName>
        <fullName evidence="1">Nucleoside-diphosphate-sugar epimerase</fullName>
    </submittedName>
</protein>
<dbReference type="AlphaFoldDB" id="A0A378BCH8"/>
<organism evidence="1 2">
    <name type="scientific">Klebsiella pneumoniae</name>
    <dbReference type="NCBI Taxonomy" id="573"/>
    <lineage>
        <taxon>Bacteria</taxon>
        <taxon>Pseudomonadati</taxon>
        <taxon>Pseudomonadota</taxon>
        <taxon>Gammaproteobacteria</taxon>
        <taxon>Enterobacterales</taxon>
        <taxon>Enterobacteriaceae</taxon>
        <taxon>Klebsiella/Raoultella group</taxon>
        <taxon>Klebsiella</taxon>
        <taxon>Klebsiella pneumoniae complex</taxon>
    </lineage>
</organism>
<dbReference type="EMBL" id="UGMD01000002">
    <property type="protein sequence ID" value="STV36330.1"/>
    <property type="molecule type" value="Genomic_DNA"/>
</dbReference>
<gene>
    <name evidence="1" type="ORF">NCTC204_05886</name>
</gene>
<evidence type="ECO:0000313" key="1">
    <source>
        <dbReference type="EMBL" id="STV36330.1"/>
    </source>
</evidence>
<reference evidence="1 2" key="1">
    <citation type="submission" date="2018-06" db="EMBL/GenBank/DDBJ databases">
        <authorList>
            <consortium name="Pathogen Informatics"/>
            <person name="Doyle S."/>
        </authorList>
    </citation>
    <scope>NUCLEOTIDE SEQUENCE [LARGE SCALE GENOMIC DNA]</scope>
    <source>
        <strain evidence="1 2">NCTC204</strain>
    </source>
</reference>